<dbReference type="Proteomes" id="UP000030848">
    <property type="component" value="Unassembled WGS sequence"/>
</dbReference>
<dbReference type="EMBL" id="JRZE01000002">
    <property type="protein sequence ID" value="KHF45605.1"/>
    <property type="molecule type" value="Genomic_DNA"/>
</dbReference>
<evidence type="ECO:0000313" key="2">
    <source>
        <dbReference type="EMBL" id="KHF45605.1"/>
    </source>
</evidence>
<comment type="caution">
    <text evidence="2">The sequence shown here is derived from an EMBL/GenBank/DDBJ whole genome shotgun (WGS) entry which is preliminary data.</text>
</comment>
<organism evidence="2 3">
    <name type="scientific">Saccharomonospora viridis</name>
    <dbReference type="NCBI Taxonomy" id="1852"/>
    <lineage>
        <taxon>Bacteria</taxon>
        <taxon>Bacillati</taxon>
        <taxon>Actinomycetota</taxon>
        <taxon>Actinomycetes</taxon>
        <taxon>Pseudonocardiales</taxon>
        <taxon>Pseudonocardiaceae</taxon>
        <taxon>Saccharomonospora</taxon>
    </lineage>
</organism>
<dbReference type="RefSeq" id="WP_012796330.1">
    <property type="nucleotide sequence ID" value="NZ_DAHVQW010000050.1"/>
</dbReference>
<feature type="region of interest" description="Disordered" evidence="1">
    <location>
        <begin position="1"/>
        <end position="35"/>
    </location>
</feature>
<dbReference type="AlphaFoldDB" id="A0A837DEH9"/>
<accession>A0A837DEH9</accession>
<reference evidence="2 3" key="1">
    <citation type="submission" date="2014-10" db="EMBL/GenBank/DDBJ databases">
        <title>Genome sequence of Micropolyspora internatus JCM3315.</title>
        <authorList>
            <person name="Shin S.-K."/>
            <person name="Yi H."/>
        </authorList>
    </citation>
    <scope>NUCLEOTIDE SEQUENCE [LARGE SCALE GENOMIC DNA]</scope>
    <source>
        <strain evidence="2 3">JCM 3315</strain>
    </source>
</reference>
<name>A0A837DEH9_9PSEU</name>
<protein>
    <submittedName>
        <fullName evidence="2">Uncharacterized protein</fullName>
    </submittedName>
</protein>
<sequence>MRDIDLDPVRPATADSSPCGPGDAVPTGPQHLTGRTTVTSFAFDDDEELEPTIVRGRE</sequence>
<evidence type="ECO:0000256" key="1">
    <source>
        <dbReference type="SAM" id="MobiDB-lite"/>
    </source>
</evidence>
<gene>
    <name evidence="2" type="ORF">MINT15_08220</name>
</gene>
<evidence type="ECO:0000313" key="3">
    <source>
        <dbReference type="Proteomes" id="UP000030848"/>
    </source>
</evidence>
<proteinExistence type="predicted"/>